<feature type="transmembrane region" description="Helical" evidence="2">
    <location>
        <begin position="79"/>
        <end position="101"/>
    </location>
</feature>
<evidence type="ECO:0000256" key="2">
    <source>
        <dbReference type="SAM" id="Phobius"/>
    </source>
</evidence>
<protein>
    <submittedName>
        <fullName evidence="3">Uncharacterized protein</fullName>
    </submittedName>
</protein>
<keyword evidence="2" id="KW-0812">Transmembrane</keyword>
<gene>
    <name evidence="3" type="ORF">SAMN05421835_12533</name>
</gene>
<evidence type="ECO:0000313" key="3">
    <source>
        <dbReference type="EMBL" id="SFK59509.1"/>
    </source>
</evidence>
<organism evidence="3 4">
    <name type="scientific">Amycolatopsis sacchari</name>
    <dbReference type="NCBI Taxonomy" id="115433"/>
    <lineage>
        <taxon>Bacteria</taxon>
        <taxon>Bacillati</taxon>
        <taxon>Actinomycetota</taxon>
        <taxon>Actinomycetes</taxon>
        <taxon>Pseudonocardiales</taxon>
        <taxon>Pseudonocardiaceae</taxon>
        <taxon>Amycolatopsis</taxon>
    </lineage>
</organism>
<reference evidence="3 4" key="1">
    <citation type="submission" date="2016-10" db="EMBL/GenBank/DDBJ databases">
        <authorList>
            <person name="de Groot N.N."/>
        </authorList>
    </citation>
    <scope>NUCLEOTIDE SEQUENCE [LARGE SCALE GENOMIC DNA]</scope>
    <source>
        <strain evidence="3 4">DSM 44468</strain>
    </source>
</reference>
<evidence type="ECO:0000256" key="1">
    <source>
        <dbReference type="SAM" id="MobiDB-lite"/>
    </source>
</evidence>
<dbReference type="RefSeq" id="WP_091514409.1">
    <property type="nucleotide sequence ID" value="NZ_CBDQZW010000030.1"/>
</dbReference>
<feature type="transmembrane region" description="Helical" evidence="2">
    <location>
        <begin position="6"/>
        <end position="25"/>
    </location>
</feature>
<dbReference type="Proteomes" id="UP000199025">
    <property type="component" value="Unassembled WGS sequence"/>
</dbReference>
<name>A0A1I4AUY2_9PSEU</name>
<dbReference type="EMBL" id="FORP01000025">
    <property type="protein sequence ID" value="SFK59509.1"/>
    <property type="molecule type" value="Genomic_DNA"/>
</dbReference>
<feature type="transmembrane region" description="Helical" evidence="2">
    <location>
        <begin position="46"/>
        <end position="67"/>
    </location>
</feature>
<keyword evidence="4" id="KW-1185">Reference proteome</keyword>
<feature type="region of interest" description="Disordered" evidence="1">
    <location>
        <begin position="125"/>
        <end position="162"/>
    </location>
</feature>
<keyword evidence="2" id="KW-1133">Transmembrane helix</keyword>
<sequence>MDTNAYVAYLVVAILMVVVDGQIIYHSGKRYLLNSRGNPEAESSMTRLITVLFHLVVLGAIALLSTIHFPGGSSLPSVVGRLGVTLLVIAVAHAIAISVLARMREEQAVEDYNNRVVESRATIDRQLNEPTVQPVPGQEGRVAHVSPNLEQGGPYTSGDGRL</sequence>
<proteinExistence type="predicted"/>
<dbReference type="AlphaFoldDB" id="A0A1I4AUY2"/>
<dbReference type="OrthoDB" id="3693726at2"/>
<accession>A0A1I4AUY2</accession>
<dbReference type="STRING" id="115433.SAMN05421835_12533"/>
<keyword evidence="2" id="KW-0472">Membrane</keyword>
<evidence type="ECO:0000313" key="4">
    <source>
        <dbReference type="Proteomes" id="UP000199025"/>
    </source>
</evidence>